<organism evidence="4 5">
    <name type="scientific">Paralvinella palmiformis</name>
    <dbReference type="NCBI Taxonomy" id="53620"/>
    <lineage>
        <taxon>Eukaryota</taxon>
        <taxon>Metazoa</taxon>
        <taxon>Spiralia</taxon>
        <taxon>Lophotrochozoa</taxon>
        <taxon>Annelida</taxon>
        <taxon>Polychaeta</taxon>
        <taxon>Sedentaria</taxon>
        <taxon>Canalipalpata</taxon>
        <taxon>Terebellida</taxon>
        <taxon>Terebelliformia</taxon>
        <taxon>Alvinellidae</taxon>
        <taxon>Paralvinella</taxon>
    </lineage>
</organism>
<protein>
    <recommendedName>
        <fullName evidence="6">CUB domain-containing protein</fullName>
    </recommendedName>
</protein>
<evidence type="ECO:0000256" key="2">
    <source>
        <dbReference type="SAM" id="Phobius"/>
    </source>
</evidence>
<reference evidence="4" key="1">
    <citation type="journal article" date="2023" name="Mol. Biol. Evol.">
        <title>Third-Generation Sequencing Reveals the Adaptive Role of the Epigenome in Three Deep-Sea Polychaetes.</title>
        <authorList>
            <person name="Perez M."/>
            <person name="Aroh O."/>
            <person name="Sun Y."/>
            <person name="Lan Y."/>
            <person name="Juniper S.K."/>
            <person name="Young C.R."/>
            <person name="Angers B."/>
            <person name="Qian P.Y."/>
        </authorList>
    </citation>
    <scope>NUCLEOTIDE SEQUENCE</scope>
    <source>
        <strain evidence="4">P08H-3</strain>
    </source>
</reference>
<proteinExistence type="predicted"/>
<keyword evidence="2" id="KW-1133">Transmembrane helix</keyword>
<dbReference type="Proteomes" id="UP001208570">
    <property type="component" value="Unassembled WGS sequence"/>
</dbReference>
<evidence type="ECO:0008006" key="6">
    <source>
        <dbReference type="Google" id="ProtNLM"/>
    </source>
</evidence>
<evidence type="ECO:0000256" key="3">
    <source>
        <dbReference type="SAM" id="SignalP"/>
    </source>
</evidence>
<keyword evidence="2" id="KW-0472">Membrane</keyword>
<dbReference type="AlphaFoldDB" id="A0AAD9MTU0"/>
<keyword evidence="3" id="KW-0732">Signal</keyword>
<evidence type="ECO:0000313" key="4">
    <source>
        <dbReference type="EMBL" id="KAK2145195.1"/>
    </source>
</evidence>
<accession>A0AAD9MTU0</accession>
<evidence type="ECO:0000256" key="1">
    <source>
        <dbReference type="SAM" id="MobiDB-lite"/>
    </source>
</evidence>
<keyword evidence="5" id="KW-1185">Reference proteome</keyword>
<feature type="region of interest" description="Disordered" evidence="1">
    <location>
        <begin position="255"/>
        <end position="424"/>
    </location>
</feature>
<keyword evidence="2" id="KW-0812">Transmembrane</keyword>
<sequence length="448" mass="49522">MAGNIREIYASLLVVMIFKYAECQTTGDICSYQSPTMINSITLEASETSNWSEDDSCRCVIAPNFNSSEGLYRVLTMSVDFVYSSSSEDIPHCLPMLQVSSTRKSVPAQSYPLGITYSVCPGIGKLSRHTATSMMYKGQQLVLHLYNSGRQKIINKITIDEFAGTMSVQCQQYERIMYEEEACPCTSTDQYIWGGPIGRPSQFDETRRLIIGLVTAFLFALIIIAIIVGCFFYKKRRAKKEQSKMEAMTVENKAYEGSKQSVASEPKQPPPQKEPIVSFTPDPGLNLKLQQPGHHGSKDSGLASSNDTTDKEKRLPFMQPPPPSHSLDDINQMPANYPSLAGQGSQSSLDHIDPEYTTRPGDSANKPRSGHKQEAAQNFPPLAGHGSQHSLDNPLQYPGDVNPYAIPVKRSQREPKSGSLDKLNDAVTLPAKEEQFHSAESLNVHTEV</sequence>
<gene>
    <name evidence="4" type="ORF">LSH36_696g01098</name>
</gene>
<feature type="transmembrane region" description="Helical" evidence="2">
    <location>
        <begin position="209"/>
        <end position="233"/>
    </location>
</feature>
<feature type="signal peptide" evidence="3">
    <location>
        <begin position="1"/>
        <end position="23"/>
    </location>
</feature>
<name>A0AAD9MTU0_9ANNE</name>
<comment type="caution">
    <text evidence="4">The sequence shown here is derived from an EMBL/GenBank/DDBJ whole genome shotgun (WGS) entry which is preliminary data.</text>
</comment>
<dbReference type="EMBL" id="JAODUP010000696">
    <property type="protein sequence ID" value="KAK2145195.1"/>
    <property type="molecule type" value="Genomic_DNA"/>
</dbReference>
<feature type="chain" id="PRO_5042036828" description="CUB domain-containing protein" evidence="3">
    <location>
        <begin position="24"/>
        <end position="448"/>
    </location>
</feature>
<evidence type="ECO:0000313" key="5">
    <source>
        <dbReference type="Proteomes" id="UP001208570"/>
    </source>
</evidence>